<dbReference type="SMART" id="SM00389">
    <property type="entry name" value="HOX"/>
    <property type="match status" value="1"/>
</dbReference>
<dbReference type="Pfam" id="PF00046">
    <property type="entry name" value="Homeodomain"/>
    <property type="match status" value="1"/>
</dbReference>
<feature type="compositionally biased region" description="Low complexity" evidence="2">
    <location>
        <begin position="222"/>
        <end position="238"/>
    </location>
</feature>
<keyword evidence="1" id="KW-0238">DNA-binding</keyword>
<reference evidence="4" key="1">
    <citation type="submission" date="2015-06" db="EMBL/GenBank/DDBJ databases">
        <title>Genetic Architecture Underlying Mating-Type Determination in the Yeast Leucosporidium scottii and the Evolution of Mating Systems in Basidiomycetes.</title>
        <authorList>
            <person name="Maia T.M."/>
            <person name="Lopes S."/>
            <person name="Almeida J.M.G.C.F."/>
            <person name="Rosa L.H."/>
            <person name="Sampaio J.P."/>
            <person name="Goncalves P."/>
            <person name="Coelho M.A."/>
        </authorList>
    </citation>
    <scope>NUCLEOTIDE SEQUENCE</scope>
</reference>
<dbReference type="Gene3D" id="1.10.10.60">
    <property type="entry name" value="Homeodomain-like"/>
    <property type="match status" value="1"/>
</dbReference>
<keyword evidence="1" id="KW-0539">Nucleus</keyword>
<feature type="compositionally biased region" description="Basic and acidic residues" evidence="2">
    <location>
        <begin position="67"/>
        <end position="90"/>
    </location>
</feature>
<feature type="region of interest" description="Disordered" evidence="2">
    <location>
        <begin position="159"/>
        <end position="247"/>
    </location>
</feature>
<feature type="region of interest" description="Disordered" evidence="2">
    <location>
        <begin position="67"/>
        <end position="138"/>
    </location>
</feature>
<dbReference type="SUPFAM" id="SSF46689">
    <property type="entry name" value="Homeodomain-like"/>
    <property type="match status" value="1"/>
</dbReference>
<evidence type="ECO:0000256" key="2">
    <source>
        <dbReference type="SAM" id="MobiDB-lite"/>
    </source>
</evidence>
<keyword evidence="1" id="KW-0371">Homeobox</keyword>
<feature type="compositionally biased region" description="Polar residues" evidence="2">
    <location>
        <begin position="168"/>
        <end position="179"/>
    </location>
</feature>
<feature type="domain" description="Homeobox" evidence="3">
    <location>
        <begin position="39"/>
        <end position="112"/>
    </location>
</feature>
<organism evidence="4">
    <name type="scientific">Leucosporidium scottii</name>
    <dbReference type="NCBI Taxonomy" id="5278"/>
    <lineage>
        <taxon>Eukaryota</taxon>
        <taxon>Fungi</taxon>
        <taxon>Dikarya</taxon>
        <taxon>Basidiomycota</taxon>
        <taxon>Pucciniomycotina</taxon>
        <taxon>Microbotryomycetes</taxon>
        <taxon>Leucosporidiales</taxon>
        <taxon>Leucosporidium</taxon>
    </lineage>
</organism>
<comment type="subcellular location">
    <subcellularLocation>
        <location evidence="1">Nucleus</location>
    </subcellularLocation>
</comment>
<name>A0A0H5FSC2_9BASI</name>
<feature type="compositionally biased region" description="Polar residues" evidence="2">
    <location>
        <begin position="91"/>
        <end position="100"/>
    </location>
</feature>
<dbReference type="AlphaFoldDB" id="A0A0H5FSC2"/>
<evidence type="ECO:0000256" key="1">
    <source>
        <dbReference type="RuleBase" id="RU000682"/>
    </source>
</evidence>
<evidence type="ECO:0000313" key="4">
    <source>
        <dbReference type="EMBL" id="CRX79262.1"/>
    </source>
</evidence>
<proteinExistence type="predicted"/>
<protein>
    <recommendedName>
        <fullName evidence="3">Homeobox domain-containing protein</fullName>
    </recommendedName>
</protein>
<accession>A0A0H5FSC2</accession>
<dbReference type="InterPro" id="IPR009057">
    <property type="entry name" value="Homeodomain-like_sf"/>
</dbReference>
<sequence>MLVERYIRDYEEAEQRACAALLAEVRNARSQAAVATSDAEGGRGNFSAEVVEVLERAFAQQKTLNRAERRSLAEATGLEEKQVGTPRPHELTSNQQKFANQRQRRLRPSQRERTAPYDLTSRPKGRRDFSGSSASSLSSLNSALSDISTAPSSVESWISSSASSTISYDTETVPSSTREASPLPFGAQLPSFDEHADAPPAPHHQYIKPDGASSSIHPFFASPTTTSTNPRSNAFTFDPAPPPSPTTQLLSTTTAPFLQGFDFEQDPQDGAFWQQFLQGGFGAELGLGGGVSFAAEGGEGGEAQMSLMLPMPTPMEEEYQYGMDWGGVGQQ</sequence>
<dbReference type="EMBL" id="LN868512">
    <property type="protein sequence ID" value="CRX79262.1"/>
    <property type="molecule type" value="Genomic_DNA"/>
</dbReference>
<dbReference type="InterPro" id="IPR001356">
    <property type="entry name" value="HD"/>
</dbReference>
<dbReference type="GO" id="GO:0005634">
    <property type="term" value="C:nucleus"/>
    <property type="evidence" value="ECO:0007669"/>
    <property type="project" value="UniProtKB-SubCell"/>
</dbReference>
<dbReference type="CDD" id="cd00086">
    <property type="entry name" value="homeodomain"/>
    <property type="match status" value="1"/>
</dbReference>
<evidence type="ECO:0000259" key="3">
    <source>
        <dbReference type="SMART" id="SM00389"/>
    </source>
</evidence>
<dbReference type="GO" id="GO:0003677">
    <property type="term" value="F:DNA binding"/>
    <property type="evidence" value="ECO:0007669"/>
    <property type="project" value="UniProtKB-KW"/>
</dbReference>